<dbReference type="RefSeq" id="WP_211753652.1">
    <property type="nucleotide sequence ID" value="NZ_JBHTKX010000001.1"/>
</dbReference>
<sequence>MNKNTIIELVDTNDPKAVRNKNNLLDCYDMIINKKQAMEGAMKYVTEDYIQHNPLLADGAKGLGEWFENLHKERPHARVVVHKIVAIGDYLFAHVNFLNFLNDDPDDTGIAVVDMWKVREDGMMVEHWDVLQVIGDPKTNSAPWFGPNIPANNNNGVM</sequence>
<keyword evidence="3" id="KW-1185">Reference proteome</keyword>
<accession>A0ABW3PV04</accession>
<evidence type="ECO:0000259" key="1">
    <source>
        <dbReference type="Pfam" id="PF12680"/>
    </source>
</evidence>
<evidence type="ECO:0000313" key="3">
    <source>
        <dbReference type="Proteomes" id="UP001597169"/>
    </source>
</evidence>
<comment type="caution">
    <text evidence="2">The sequence shown here is derived from an EMBL/GenBank/DDBJ whole genome shotgun (WGS) entry which is preliminary data.</text>
</comment>
<reference evidence="3" key="1">
    <citation type="journal article" date="2019" name="Int. J. Syst. Evol. Microbiol.">
        <title>The Global Catalogue of Microorganisms (GCM) 10K type strain sequencing project: providing services to taxonomists for standard genome sequencing and annotation.</title>
        <authorList>
            <consortium name="The Broad Institute Genomics Platform"/>
            <consortium name="The Broad Institute Genome Sequencing Center for Infectious Disease"/>
            <person name="Wu L."/>
            <person name="Ma J."/>
        </authorList>
    </citation>
    <scope>NUCLEOTIDE SEQUENCE [LARGE SCALE GENOMIC DNA]</scope>
    <source>
        <strain evidence="3">CCUG 53519</strain>
    </source>
</reference>
<feature type="domain" description="SnoaL-like" evidence="1">
    <location>
        <begin position="36"/>
        <end position="127"/>
    </location>
</feature>
<protein>
    <submittedName>
        <fullName evidence="2">Nuclear transport factor 2 family protein</fullName>
    </submittedName>
</protein>
<gene>
    <name evidence="2" type="ORF">ACFQ3J_07925</name>
</gene>
<dbReference type="EMBL" id="JBHTKX010000001">
    <property type="protein sequence ID" value="MFD1128096.1"/>
    <property type="molecule type" value="Genomic_DNA"/>
</dbReference>
<dbReference type="Gene3D" id="3.10.450.50">
    <property type="match status" value="1"/>
</dbReference>
<evidence type="ECO:0000313" key="2">
    <source>
        <dbReference type="EMBL" id="MFD1128096.1"/>
    </source>
</evidence>
<dbReference type="Pfam" id="PF12680">
    <property type="entry name" value="SnoaL_2"/>
    <property type="match status" value="1"/>
</dbReference>
<organism evidence="2 3">
    <name type="scientific">Paenibacillus provencensis</name>
    <dbReference type="NCBI Taxonomy" id="441151"/>
    <lineage>
        <taxon>Bacteria</taxon>
        <taxon>Bacillati</taxon>
        <taxon>Bacillota</taxon>
        <taxon>Bacilli</taxon>
        <taxon>Bacillales</taxon>
        <taxon>Paenibacillaceae</taxon>
        <taxon>Paenibacillus</taxon>
    </lineage>
</organism>
<dbReference type="InterPro" id="IPR032710">
    <property type="entry name" value="NTF2-like_dom_sf"/>
</dbReference>
<dbReference type="Proteomes" id="UP001597169">
    <property type="component" value="Unassembled WGS sequence"/>
</dbReference>
<dbReference type="InterPro" id="IPR037401">
    <property type="entry name" value="SnoaL-like"/>
</dbReference>
<name>A0ABW3PV04_9BACL</name>
<proteinExistence type="predicted"/>
<dbReference type="SUPFAM" id="SSF54427">
    <property type="entry name" value="NTF2-like"/>
    <property type="match status" value="1"/>
</dbReference>